<comment type="caution">
    <text evidence="1">The sequence shown here is derived from an EMBL/GenBank/DDBJ whole genome shotgun (WGS) entry which is preliminary data.</text>
</comment>
<dbReference type="RefSeq" id="WP_153386911.1">
    <property type="nucleotide sequence ID" value="NZ_VDFP01000080.1"/>
</dbReference>
<name>A0A5P0ZSW1_9LACO</name>
<gene>
    <name evidence="1" type="ORF">FHL06_12505</name>
</gene>
<dbReference type="EMBL" id="VDFP01000080">
    <property type="protein sequence ID" value="MQS77139.1"/>
    <property type="molecule type" value="Genomic_DNA"/>
</dbReference>
<proteinExistence type="predicted"/>
<protein>
    <submittedName>
        <fullName evidence="1">Uncharacterized protein</fullName>
    </submittedName>
</protein>
<reference evidence="1 2" key="1">
    <citation type="journal article" date="2019" name="Syst. Appl. Microbiol.">
        <title>Polyphasic characterization of two novel Lactobacillus spp. isolated from blown salami packages: Description of Lactobacillus halodurans sp. nov. and Lactobacillus salsicarnum sp. nov.</title>
        <authorList>
            <person name="Schuster J.A."/>
            <person name="Klingl A."/>
            <person name="Vogel R.F."/>
            <person name="Ehrmann M.A."/>
        </authorList>
    </citation>
    <scope>NUCLEOTIDE SEQUENCE [LARGE SCALE GENOMIC DNA]</scope>
    <source>
        <strain evidence="1 2">TMW 1.2172</strain>
    </source>
</reference>
<evidence type="ECO:0000313" key="2">
    <source>
        <dbReference type="Proteomes" id="UP000414364"/>
    </source>
</evidence>
<evidence type="ECO:0000313" key="1">
    <source>
        <dbReference type="EMBL" id="MQS77139.1"/>
    </source>
</evidence>
<organism evidence="1 2">
    <name type="scientific">Companilactobacillus halodurans</name>
    <dbReference type="NCBI Taxonomy" id="2584183"/>
    <lineage>
        <taxon>Bacteria</taxon>
        <taxon>Bacillati</taxon>
        <taxon>Bacillota</taxon>
        <taxon>Bacilli</taxon>
        <taxon>Lactobacillales</taxon>
        <taxon>Lactobacillaceae</taxon>
        <taxon>Companilactobacillus</taxon>
    </lineage>
</organism>
<sequence length="78" mass="9147">MFQDVEHNILLSIKEEDNVSFKTLNISEKTFLLALENIARQDLAKNIELFYNECFPVYGTTRYAELTEKGREKISLFL</sequence>
<dbReference type="AlphaFoldDB" id="A0A5P0ZSW1"/>
<accession>A0A5P0ZSW1</accession>
<dbReference type="Proteomes" id="UP000414364">
    <property type="component" value="Unassembled WGS sequence"/>
</dbReference>